<accession>A0ABS1VYY6</accession>
<dbReference type="Proteomes" id="UP000598996">
    <property type="component" value="Unassembled WGS sequence"/>
</dbReference>
<comment type="caution">
    <text evidence="2">The sequence shown here is derived from an EMBL/GenBank/DDBJ whole genome shotgun (WGS) entry which is preliminary data.</text>
</comment>
<dbReference type="EMBL" id="JAENHO010000012">
    <property type="protein sequence ID" value="MBL7259706.1"/>
    <property type="molecule type" value="Genomic_DNA"/>
</dbReference>
<reference evidence="2 3" key="1">
    <citation type="submission" date="2021-01" db="EMBL/GenBank/DDBJ databases">
        <title>Actinoplanes sp. nov. LDG1-01 isolated from lichen.</title>
        <authorList>
            <person name="Saeng-In P."/>
            <person name="Phongsopitanun W."/>
            <person name="Kanchanasin P."/>
            <person name="Yuki M."/>
            <person name="Kudo T."/>
            <person name="Ohkuma M."/>
            <person name="Tanasupawat S."/>
        </authorList>
    </citation>
    <scope>NUCLEOTIDE SEQUENCE [LARGE SCALE GENOMIC DNA]</scope>
    <source>
        <strain evidence="2 3">LDG1-01</strain>
    </source>
</reference>
<evidence type="ECO:0000313" key="3">
    <source>
        <dbReference type="Proteomes" id="UP000598996"/>
    </source>
</evidence>
<evidence type="ECO:0000313" key="2">
    <source>
        <dbReference type="EMBL" id="MBL7259706.1"/>
    </source>
</evidence>
<organism evidence="2 3">
    <name type="scientific">Paractinoplanes lichenicola</name>
    <dbReference type="NCBI Taxonomy" id="2802976"/>
    <lineage>
        <taxon>Bacteria</taxon>
        <taxon>Bacillati</taxon>
        <taxon>Actinomycetota</taxon>
        <taxon>Actinomycetes</taxon>
        <taxon>Micromonosporales</taxon>
        <taxon>Micromonosporaceae</taxon>
        <taxon>Paractinoplanes</taxon>
    </lineage>
</organism>
<proteinExistence type="predicted"/>
<keyword evidence="3" id="KW-1185">Reference proteome</keyword>
<dbReference type="RefSeq" id="WP_202996414.1">
    <property type="nucleotide sequence ID" value="NZ_JAENHO010000012.1"/>
</dbReference>
<name>A0ABS1VYY6_9ACTN</name>
<protein>
    <submittedName>
        <fullName evidence="2">Uncharacterized protein</fullName>
    </submittedName>
</protein>
<evidence type="ECO:0000256" key="1">
    <source>
        <dbReference type="SAM" id="MobiDB-lite"/>
    </source>
</evidence>
<feature type="region of interest" description="Disordered" evidence="1">
    <location>
        <begin position="25"/>
        <end position="52"/>
    </location>
</feature>
<sequence>MLYILLICAVVVGLAVFVGNRLDRRRPQSRDEQDGDFSSGTDASKWADGSFE</sequence>
<gene>
    <name evidence="2" type="ORF">JKJ07_35850</name>
</gene>